<dbReference type="RefSeq" id="WP_149484768.1">
    <property type="nucleotide sequence ID" value="NZ_CP036150.1"/>
</dbReference>
<dbReference type="Pfam" id="PF03167">
    <property type="entry name" value="UDG"/>
    <property type="match status" value="1"/>
</dbReference>
<accession>A0A5C1QF84</accession>
<sequence>MPSPHNTFAARYLSFISSTEISVPLPDETELLYPYENHEVQRVMKLYYHKYYGDKQKRIFLIGINPGRFGGGVTGIPFTDPEALTSRCFLDHNFTGGRELSSRFIYDMVDYCGGTDHFFSRYFLTSLSPLGFTWRGKNRNYYDTPALMKALKPWLVKSFQNQLDMGAYRHIAFSLGQGKNFKIITELNREYHFFDKILPLPHPRWIMQYRLKDKENYLNIYKDELTKAYEEAE</sequence>
<dbReference type="Proteomes" id="UP000324209">
    <property type="component" value="Chromosome"/>
</dbReference>
<reference evidence="2 3" key="1">
    <citation type="submission" date="2019-02" db="EMBL/GenBank/DDBJ databases">
        <title>Complete Genome Sequence and Methylome Analysis of free living Spirochaetas.</title>
        <authorList>
            <person name="Fomenkov A."/>
            <person name="Dubinina G."/>
            <person name="Leshcheva N."/>
            <person name="Mikheeva N."/>
            <person name="Grabovich M."/>
            <person name="Vincze T."/>
            <person name="Roberts R.J."/>
        </authorList>
    </citation>
    <scope>NUCLEOTIDE SEQUENCE [LARGE SCALE GENOMIC DNA]</scope>
    <source>
        <strain evidence="2 3">K2</strain>
    </source>
</reference>
<evidence type="ECO:0000313" key="2">
    <source>
        <dbReference type="EMBL" id="QEN06685.1"/>
    </source>
</evidence>
<dbReference type="InterPro" id="IPR032579">
    <property type="entry name" value="Phe_SMUG2-like"/>
</dbReference>
<dbReference type="SUPFAM" id="SSF52141">
    <property type="entry name" value="Uracil-DNA glycosylase-like"/>
    <property type="match status" value="1"/>
</dbReference>
<dbReference type="KEGG" id="ock:EXM22_01265"/>
<dbReference type="Gene3D" id="3.40.470.10">
    <property type="entry name" value="Uracil-DNA glycosylase-like domain"/>
    <property type="match status" value="1"/>
</dbReference>
<dbReference type="AlphaFoldDB" id="A0A5C1QF84"/>
<keyword evidence="3" id="KW-1185">Reference proteome</keyword>
<protein>
    <submittedName>
        <fullName evidence="2">DUF4918 family protein</fullName>
    </submittedName>
</protein>
<evidence type="ECO:0000313" key="3">
    <source>
        <dbReference type="Proteomes" id="UP000324209"/>
    </source>
</evidence>
<dbReference type="OrthoDB" id="267598at2"/>
<evidence type="ECO:0000259" key="1">
    <source>
        <dbReference type="Pfam" id="PF03167"/>
    </source>
</evidence>
<dbReference type="InterPro" id="IPR005122">
    <property type="entry name" value="Uracil-DNA_glycosylase-like"/>
</dbReference>
<name>A0A5C1QF84_9SPIO</name>
<organism evidence="2 3">
    <name type="scientific">Oceanispirochaeta crateris</name>
    <dbReference type="NCBI Taxonomy" id="2518645"/>
    <lineage>
        <taxon>Bacteria</taxon>
        <taxon>Pseudomonadati</taxon>
        <taxon>Spirochaetota</taxon>
        <taxon>Spirochaetia</taxon>
        <taxon>Spirochaetales</taxon>
        <taxon>Spirochaetaceae</taxon>
        <taxon>Oceanispirochaeta</taxon>
    </lineage>
</organism>
<proteinExistence type="predicted"/>
<gene>
    <name evidence="2" type="ORF">EXM22_01265</name>
</gene>
<dbReference type="InterPro" id="IPR036895">
    <property type="entry name" value="Uracil-DNA_glycosylase-like_sf"/>
</dbReference>
<feature type="domain" description="Uracil-DNA glycosylase-like" evidence="1">
    <location>
        <begin position="52"/>
        <end position="223"/>
    </location>
</feature>
<dbReference type="CDD" id="cd19375">
    <property type="entry name" value="UDG-F3-like_SMUG2"/>
    <property type="match status" value="1"/>
</dbReference>
<dbReference type="EMBL" id="CP036150">
    <property type="protein sequence ID" value="QEN06685.1"/>
    <property type="molecule type" value="Genomic_DNA"/>
</dbReference>